<protein>
    <submittedName>
        <fullName evidence="1">Uncharacterized protein</fullName>
    </submittedName>
</protein>
<proteinExistence type="predicted"/>
<keyword evidence="2" id="KW-1185">Reference proteome</keyword>
<dbReference type="AlphaFoldDB" id="A0A0P1ILW9"/>
<dbReference type="STRING" id="1715691.TA5113_00449"/>
<sequence length="70" mass="7604">MLGRQKGSAKAALAIIEPVNDGLDKKGPSIHFCSLLVSPCEGDPEEVSSQHLRTAAASHFQERVFIQRET</sequence>
<evidence type="ECO:0000313" key="1">
    <source>
        <dbReference type="EMBL" id="CUK24601.1"/>
    </source>
</evidence>
<gene>
    <name evidence="1" type="ORF">TA5114_00386</name>
</gene>
<name>A0A0P1ILW9_9RHOB</name>
<reference evidence="2" key="1">
    <citation type="submission" date="2015-09" db="EMBL/GenBank/DDBJ databases">
        <authorList>
            <person name="Rodrigo-Torres Lidia"/>
            <person name="Arahal R.David."/>
        </authorList>
    </citation>
    <scope>NUCLEOTIDE SEQUENCE [LARGE SCALE GENOMIC DNA]</scope>
    <source>
        <strain evidence="2">CECT 5114</strain>
    </source>
</reference>
<accession>A0A0P1ILW9</accession>
<organism evidence="1 2">
    <name type="scientific">Cognatishimia activa</name>
    <dbReference type="NCBI Taxonomy" id="1715691"/>
    <lineage>
        <taxon>Bacteria</taxon>
        <taxon>Pseudomonadati</taxon>
        <taxon>Pseudomonadota</taxon>
        <taxon>Alphaproteobacteria</taxon>
        <taxon>Rhodobacterales</taxon>
        <taxon>Paracoccaceae</taxon>
        <taxon>Cognatishimia</taxon>
    </lineage>
</organism>
<evidence type="ECO:0000313" key="2">
    <source>
        <dbReference type="Proteomes" id="UP000051184"/>
    </source>
</evidence>
<dbReference type="Proteomes" id="UP000051184">
    <property type="component" value="Unassembled WGS sequence"/>
</dbReference>
<dbReference type="EMBL" id="CYUE01000002">
    <property type="protein sequence ID" value="CUK24601.1"/>
    <property type="molecule type" value="Genomic_DNA"/>
</dbReference>